<proteinExistence type="predicted"/>
<dbReference type="InterPro" id="IPR051531">
    <property type="entry name" value="N-acetyltransferase"/>
</dbReference>
<sequence length="182" mass="22009">MEIETSRLNLRLYKSDDYQEWYNGHDNRLPSQYLYDDGRPETIEKYTEAWFHDRVKHWHKLASDDELYHLGIFRKSDGAHIGKIELYRILRMDDQWAIMGYSIHNQYWKNGYATESVGAAIDVFFADLDFHRIELHINIDNEPSIKLAKKTGFQYECTRKQFSFENGEWKDFFVYFRNREEG</sequence>
<evidence type="ECO:0000313" key="2">
    <source>
        <dbReference type="EMBL" id="PKG28026.1"/>
    </source>
</evidence>
<dbReference type="Gene3D" id="3.40.630.30">
    <property type="match status" value="1"/>
</dbReference>
<dbReference type="PROSITE" id="PS51186">
    <property type="entry name" value="GNAT"/>
    <property type="match status" value="1"/>
</dbReference>
<dbReference type="PANTHER" id="PTHR43792:SF1">
    <property type="entry name" value="N-ACETYLTRANSFERASE DOMAIN-CONTAINING PROTEIN"/>
    <property type="match status" value="1"/>
</dbReference>
<dbReference type="AlphaFoldDB" id="A0A2N0ZET6"/>
<keyword evidence="2" id="KW-0808">Transferase</keyword>
<organism evidence="2 3">
    <name type="scientific">Cytobacillus horneckiae</name>
    <dbReference type="NCBI Taxonomy" id="549687"/>
    <lineage>
        <taxon>Bacteria</taxon>
        <taxon>Bacillati</taxon>
        <taxon>Bacillota</taxon>
        <taxon>Bacilli</taxon>
        <taxon>Bacillales</taxon>
        <taxon>Bacillaceae</taxon>
        <taxon>Cytobacillus</taxon>
    </lineage>
</organism>
<protein>
    <submittedName>
        <fullName evidence="2">N-acetyltransferase</fullName>
    </submittedName>
</protein>
<dbReference type="Proteomes" id="UP000233343">
    <property type="component" value="Unassembled WGS sequence"/>
</dbReference>
<gene>
    <name evidence="2" type="ORF">CWS20_15580</name>
</gene>
<name>A0A2N0ZET6_9BACI</name>
<accession>A0A2N0ZET6</accession>
<comment type="caution">
    <text evidence="2">The sequence shown here is derived from an EMBL/GenBank/DDBJ whole genome shotgun (WGS) entry which is preliminary data.</text>
</comment>
<dbReference type="Pfam" id="PF13302">
    <property type="entry name" value="Acetyltransf_3"/>
    <property type="match status" value="1"/>
</dbReference>
<dbReference type="EMBL" id="PISD01000033">
    <property type="protein sequence ID" value="PKG28026.1"/>
    <property type="molecule type" value="Genomic_DNA"/>
</dbReference>
<dbReference type="PANTHER" id="PTHR43792">
    <property type="entry name" value="GNAT FAMILY, PUTATIVE (AFU_ORTHOLOGUE AFUA_3G00765)-RELATED-RELATED"/>
    <property type="match status" value="1"/>
</dbReference>
<feature type="domain" description="N-acetyltransferase" evidence="1">
    <location>
        <begin position="8"/>
        <end position="180"/>
    </location>
</feature>
<reference evidence="2 3" key="1">
    <citation type="journal article" date="2010" name="Int. J. Syst. Evol. Microbiol.">
        <title>Bacillus horneckiae sp. nov., isolated from a spacecraft-assembly clean room.</title>
        <authorList>
            <person name="Vaishampayan P."/>
            <person name="Probst A."/>
            <person name="Krishnamurthi S."/>
            <person name="Ghosh S."/>
            <person name="Osman S."/>
            <person name="McDowall A."/>
            <person name="Ruckmani A."/>
            <person name="Mayilraj S."/>
            <person name="Venkateswaran K."/>
        </authorList>
    </citation>
    <scope>NUCLEOTIDE SEQUENCE [LARGE SCALE GENOMIC DNA]</scope>
    <source>
        <strain evidence="3">1PO1SC</strain>
    </source>
</reference>
<dbReference type="RefSeq" id="WP_066194845.1">
    <property type="nucleotide sequence ID" value="NZ_JAFDQP010000015.1"/>
</dbReference>
<dbReference type="GO" id="GO:0016747">
    <property type="term" value="F:acyltransferase activity, transferring groups other than amino-acyl groups"/>
    <property type="evidence" value="ECO:0007669"/>
    <property type="project" value="InterPro"/>
</dbReference>
<dbReference type="SUPFAM" id="SSF55729">
    <property type="entry name" value="Acyl-CoA N-acyltransferases (Nat)"/>
    <property type="match status" value="1"/>
</dbReference>
<evidence type="ECO:0000259" key="1">
    <source>
        <dbReference type="PROSITE" id="PS51186"/>
    </source>
</evidence>
<dbReference type="InterPro" id="IPR016181">
    <property type="entry name" value="Acyl_CoA_acyltransferase"/>
</dbReference>
<dbReference type="InterPro" id="IPR000182">
    <property type="entry name" value="GNAT_dom"/>
</dbReference>
<evidence type="ECO:0000313" key="3">
    <source>
        <dbReference type="Proteomes" id="UP000233343"/>
    </source>
</evidence>
<keyword evidence="3" id="KW-1185">Reference proteome</keyword>